<evidence type="ECO:0000256" key="2">
    <source>
        <dbReference type="ARBA" id="ARBA00006013"/>
    </source>
</evidence>
<feature type="domain" description="6-phosphogluconate dehydrogenase NADP-binding" evidence="9">
    <location>
        <begin position="8"/>
        <end position="178"/>
    </location>
</feature>
<comment type="catalytic activity">
    <reaction evidence="7">
        <text>3-hydroxy-2-methylpropanoate + NAD(+) = 2-methyl-3-oxopropanoate + NADH + H(+)</text>
        <dbReference type="Rhea" id="RHEA:17681"/>
        <dbReference type="ChEBI" id="CHEBI:11805"/>
        <dbReference type="ChEBI" id="CHEBI:15378"/>
        <dbReference type="ChEBI" id="CHEBI:57540"/>
        <dbReference type="ChEBI" id="CHEBI:57700"/>
        <dbReference type="ChEBI" id="CHEBI:57945"/>
        <dbReference type="EC" id="1.1.1.31"/>
    </reaction>
</comment>
<dbReference type="Gene3D" id="3.40.50.720">
    <property type="entry name" value="NAD(P)-binding Rossmann-like Domain"/>
    <property type="match status" value="1"/>
</dbReference>
<dbReference type="SUPFAM" id="SSF48179">
    <property type="entry name" value="6-phosphogluconate dehydrogenase C-terminal domain-like"/>
    <property type="match status" value="1"/>
</dbReference>
<keyword evidence="12" id="KW-1185">Reference proteome</keyword>
<dbReference type="EC" id="1.1.1.31" evidence="3"/>
<keyword evidence="6" id="KW-0520">NAD</keyword>
<evidence type="ECO:0000259" key="10">
    <source>
        <dbReference type="Pfam" id="PF14833"/>
    </source>
</evidence>
<evidence type="ECO:0000256" key="7">
    <source>
        <dbReference type="ARBA" id="ARBA00049197"/>
    </source>
</evidence>
<accession>A0A9N9VHZ2</accession>
<dbReference type="AlphaFoldDB" id="A0A9N9VHZ2"/>
<organism evidence="11 12">
    <name type="scientific">Clonostachys rhizophaga</name>
    <dbReference type="NCBI Taxonomy" id="160324"/>
    <lineage>
        <taxon>Eukaryota</taxon>
        <taxon>Fungi</taxon>
        <taxon>Dikarya</taxon>
        <taxon>Ascomycota</taxon>
        <taxon>Pezizomycotina</taxon>
        <taxon>Sordariomycetes</taxon>
        <taxon>Hypocreomycetidae</taxon>
        <taxon>Hypocreales</taxon>
        <taxon>Bionectriaceae</taxon>
        <taxon>Clonostachys</taxon>
    </lineage>
</organism>
<dbReference type="Pfam" id="PF14833">
    <property type="entry name" value="NAD_binding_11"/>
    <property type="match status" value="1"/>
</dbReference>
<dbReference type="GO" id="GO:0051287">
    <property type="term" value="F:NAD binding"/>
    <property type="evidence" value="ECO:0007669"/>
    <property type="project" value="InterPro"/>
</dbReference>
<dbReference type="PANTHER" id="PTHR22981">
    <property type="entry name" value="3-HYDROXYISOBUTYRATE DEHYDROGENASE-RELATED"/>
    <property type="match status" value="1"/>
</dbReference>
<name>A0A9N9VHZ2_9HYPO</name>
<dbReference type="Gene3D" id="1.10.1040.10">
    <property type="entry name" value="N-(1-d-carboxylethyl)-l-norvaline Dehydrogenase, domain 2"/>
    <property type="match status" value="1"/>
</dbReference>
<evidence type="ECO:0000256" key="1">
    <source>
        <dbReference type="ARBA" id="ARBA00005109"/>
    </source>
</evidence>
<dbReference type="GO" id="GO:0050661">
    <property type="term" value="F:NADP binding"/>
    <property type="evidence" value="ECO:0007669"/>
    <property type="project" value="InterPro"/>
</dbReference>
<evidence type="ECO:0000313" key="12">
    <source>
        <dbReference type="Proteomes" id="UP000696573"/>
    </source>
</evidence>
<gene>
    <name evidence="11" type="ORF">CRHIZ90672A_00000123</name>
</gene>
<dbReference type="InterPro" id="IPR006115">
    <property type="entry name" value="6PGDH_NADP-bd"/>
</dbReference>
<dbReference type="GO" id="GO:0005739">
    <property type="term" value="C:mitochondrion"/>
    <property type="evidence" value="ECO:0007669"/>
    <property type="project" value="TreeGrafter"/>
</dbReference>
<protein>
    <recommendedName>
        <fullName evidence="3">3-hydroxyisobutyrate dehydrogenase</fullName>
        <ecNumber evidence="3">1.1.1.31</ecNumber>
    </recommendedName>
</protein>
<evidence type="ECO:0000256" key="8">
    <source>
        <dbReference type="PIRSR" id="PIRSR000103-1"/>
    </source>
</evidence>
<evidence type="ECO:0000259" key="9">
    <source>
        <dbReference type="Pfam" id="PF03446"/>
    </source>
</evidence>
<dbReference type="OrthoDB" id="21615at2759"/>
<evidence type="ECO:0000256" key="3">
    <source>
        <dbReference type="ARBA" id="ARBA00012991"/>
    </source>
</evidence>
<dbReference type="InterPro" id="IPR015815">
    <property type="entry name" value="HIBADH-related"/>
</dbReference>
<comment type="pathway">
    <text evidence="1">Amino-acid degradation; L-valine degradation.</text>
</comment>
<evidence type="ECO:0000256" key="6">
    <source>
        <dbReference type="ARBA" id="ARBA00023027"/>
    </source>
</evidence>
<reference evidence="11" key="1">
    <citation type="submission" date="2021-10" db="EMBL/GenBank/DDBJ databases">
        <authorList>
            <person name="Piombo E."/>
        </authorList>
    </citation>
    <scope>NUCLEOTIDE SEQUENCE</scope>
</reference>
<sequence>MDLPDVTYGFVGIGQMGWGMAMNLRRKIPQSSNLLICEMSQSRLDQFVQGARLKGKIGIAGSPKELAEKATIIITMLPKAAHVREVYTNSSSGFLGAGKQPAPIHFFECSTIEVATSVEVSKAVSNLEMGTFIDAPVSGGPNGANAGSLTIMVGGSEEAFKFAEPILQFMGKNIFHCGPAGAGLATKQINNYLSSVCTVGVCEAMNMGIKYGLDPKTLAGVINVSSGRCYNSLEQNPVKGVTAGAASETDFVGGFSVDLCKGVLEMAVGLAKNVGAQSILNDRVLALYEKAVHDERTRGRDSRSVYRLFADNDVALD</sequence>
<dbReference type="PANTHER" id="PTHR22981:SF7">
    <property type="entry name" value="3-HYDROXYISOBUTYRATE DEHYDROGENASE, MITOCHONDRIAL"/>
    <property type="match status" value="1"/>
</dbReference>
<keyword evidence="4" id="KW-0101">Branched-chain amino acid catabolism</keyword>
<evidence type="ECO:0000313" key="11">
    <source>
        <dbReference type="EMBL" id="CAH0023714.1"/>
    </source>
</evidence>
<keyword evidence="5" id="KW-0560">Oxidoreductase</keyword>
<dbReference type="Proteomes" id="UP000696573">
    <property type="component" value="Unassembled WGS sequence"/>
</dbReference>
<dbReference type="GO" id="GO:0008442">
    <property type="term" value="F:3-hydroxyisobutyrate dehydrogenase activity"/>
    <property type="evidence" value="ECO:0007669"/>
    <property type="project" value="UniProtKB-EC"/>
</dbReference>
<dbReference type="InterPro" id="IPR036291">
    <property type="entry name" value="NAD(P)-bd_dom_sf"/>
</dbReference>
<feature type="domain" description="3-hydroxyisobutyrate dehydrogenase-like NAD-binding" evidence="10">
    <location>
        <begin position="181"/>
        <end position="308"/>
    </location>
</feature>
<dbReference type="SUPFAM" id="SSF51735">
    <property type="entry name" value="NAD(P)-binding Rossmann-fold domains"/>
    <property type="match status" value="1"/>
</dbReference>
<dbReference type="InterPro" id="IPR029154">
    <property type="entry name" value="HIBADH-like_NADP-bd"/>
</dbReference>
<dbReference type="GO" id="GO:0006574">
    <property type="term" value="P:L-valine catabolic process"/>
    <property type="evidence" value="ECO:0007669"/>
    <property type="project" value="TreeGrafter"/>
</dbReference>
<dbReference type="EMBL" id="CABFNQ020000694">
    <property type="protein sequence ID" value="CAH0023714.1"/>
    <property type="molecule type" value="Genomic_DNA"/>
</dbReference>
<dbReference type="Pfam" id="PF03446">
    <property type="entry name" value="NAD_binding_2"/>
    <property type="match status" value="1"/>
</dbReference>
<dbReference type="PIRSF" id="PIRSF000103">
    <property type="entry name" value="HIBADH"/>
    <property type="match status" value="1"/>
</dbReference>
<dbReference type="InterPro" id="IPR008927">
    <property type="entry name" value="6-PGluconate_DH-like_C_sf"/>
</dbReference>
<evidence type="ECO:0000256" key="5">
    <source>
        <dbReference type="ARBA" id="ARBA00023002"/>
    </source>
</evidence>
<proteinExistence type="inferred from homology"/>
<evidence type="ECO:0000256" key="4">
    <source>
        <dbReference type="ARBA" id="ARBA00022456"/>
    </source>
</evidence>
<dbReference type="InterPro" id="IPR013328">
    <property type="entry name" value="6PGD_dom2"/>
</dbReference>
<comment type="caution">
    <text evidence="11">The sequence shown here is derived from an EMBL/GenBank/DDBJ whole genome shotgun (WGS) entry which is preliminary data.</text>
</comment>
<feature type="active site" evidence="8">
    <location>
        <position position="187"/>
    </location>
</feature>
<comment type="similarity">
    <text evidence="2">Belongs to the HIBADH-related family. 3-hydroxyisobutyrate dehydrogenase subfamily.</text>
</comment>